<dbReference type="SMART" id="SM00382">
    <property type="entry name" value="AAA"/>
    <property type="match status" value="1"/>
</dbReference>
<sequence>MLWILWLKDPLIIVLIFLFLLSKLLYIVTPILIALFIDDALRFNIFYNFQIYLMLLIFSTILAGITFPLSMLFFGYYKNRIFFKANNFYIKRLLDFYDASFQKEHSGKILSVLSSDLTIFYSFLSDKIFILPFDLMISFFAYYLIFNRSKMLTIFLILFGIIWSISSFLISKKIVPKGKELQERTGIFRKVIQEALSGFFTIKCFNTEDKIEKEIFNAQKNEIEMKSDIHILKSISQFFNHSGSRIVSLTIFFATGILILQNKSTIGELVLFLTIGQLSFTPFYYFITISKELSHSIGAYNHLKENLSFFKIEKGKKKLFHPSIEFKDVWFRYGEEYVIKGMSFKIGEDEKVSIVGRSGVGKSTMVNLILGFLEPEKGEVLIGGIDVREIDKDFLRGKIGIIPQDVFIFSWSLRDNITLGKEVDEERLKRVIEYTGIDRIIENMPEGLDTDLGERGARLSGGERQRIGIARVLLMEPEIVIFDEATSNLDSYSEEKIREFMEGWCKGRIIIVIAHRLSTIKKSERIIFIDNGKVEGEGRHKELMRNKRYKELFKGQLV</sequence>
<dbReference type="InterPro" id="IPR017871">
    <property type="entry name" value="ABC_transporter-like_CS"/>
</dbReference>
<evidence type="ECO:0000259" key="10">
    <source>
        <dbReference type="PROSITE" id="PS50893"/>
    </source>
</evidence>
<keyword evidence="4 9" id="KW-0812">Transmembrane</keyword>
<keyword evidence="6 12" id="KW-0067">ATP-binding</keyword>
<evidence type="ECO:0000256" key="6">
    <source>
        <dbReference type="ARBA" id="ARBA00022840"/>
    </source>
</evidence>
<dbReference type="InterPro" id="IPR003439">
    <property type="entry name" value="ABC_transporter-like_ATP-bd"/>
</dbReference>
<dbReference type="PROSITE" id="PS50929">
    <property type="entry name" value="ABC_TM1F"/>
    <property type="match status" value="1"/>
</dbReference>
<feature type="domain" description="ABC transmembrane type-1" evidence="11">
    <location>
        <begin position="13"/>
        <end position="295"/>
    </location>
</feature>
<dbReference type="GO" id="GO:0005886">
    <property type="term" value="C:plasma membrane"/>
    <property type="evidence" value="ECO:0007669"/>
    <property type="project" value="UniProtKB-SubCell"/>
</dbReference>
<dbReference type="SUPFAM" id="SSF90123">
    <property type="entry name" value="ABC transporter transmembrane region"/>
    <property type="match status" value="1"/>
</dbReference>
<dbReference type="FunFam" id="3.40.50.300:FF:000299">
    <property type="entry name" value="ABC transporter ATP-binding protein/permease"/>
    <property type="match status" value="1"/>
</dbReference>
<dbReference type="InterPro" id="IPR039421">
    <property type="entry name" value="Type_1_exporter"/>
</dbReference>
<dbReference type="PROSITE" id="PS50893">
    <property type="entry name" value="ABC_TRANSPORTER_2"/>
    <property type="match status" value="1"/>
</dbReference>
<dbReference type="Gene3D" id="3.40.50.300">
    <property type="entry name" value="P-loop containing nucleotide triphosphate hydrolases"/>
    <property type="match status" value="1"/>
</dbReference>
<dbReference type="InterPro" id="IPR027417">
    <property type="entry name" value="P-loop_NTPase"/>
</dbReference>
<dbReference type="GO" id="GO:0005524">
    <property type="term" value="F:ATP binding"/>
    <property type="evidence" value="ECO:0007669"/>
    <property type="project" value="UniProtKB-KW"/>
</dbReference>
<proteinExistence type="predicted"/>
<name>A0A7C4U8Y9_UNCW3</name>
<evidence type="ECO:0000313" key="12">
    <source>
        <dbReference type="EMBL" id="HGW90951.1"/>
    </source>
</evidence>
<feature type="transmembrane region" description="Helical" evidence="9">
    <location>
        <begin position="151"/>
        <end position="170"/>
    </location>
</feature>
<evidence type="ECO:0000256" key="2">
    <source>
        <dbReference type="ARBA" id="ARBA00022448"/>
    </source>
</evidence>
<evidence type="ECO:0000256" key="4">
    <source>
        <dbReference type="ARBA" id="ARBA00022692"/>
    </source>
</evidence>
<dbReference type="Gene3D" id="1.20.1560.10">
    <property type="entry name" value="ABC transporter type 1, transmembrane domain"/>
    <property type="match status" value="1"/>
</dbReference>
<protein>
    <submittedName>
        <fullName evidence="12">ABC transporter ATP-binding protein</fullName>
    </submittedName>
</protein>
<dbReference type="Pfam" id="PF00005">
    <property type="entry name" value="ABC_tran"/>
    <property type="match status" value="1"/>
</dbReference>
<dbReference type="GO" id="GO:0016887">
    <property type="term" value="F:ATP hydrolysis activity"/>
    <property type="evidence" value="ECO:0007669"/>
    <property type="project" value="InterPro"/>
</dbReference>
<dbReference type="InterPro" id="IPR036640">
    <property type="entry name" value="ABC1_TM_sf"/>
</dbReference>
<evidence type="ECO:0000256" key="8">
    <source>
        <dbReference type="ARBA" id="ARBA00023136"/>
    </source>
</evidence>
<dbReference type="EMBL" id="DTHG01000004">
    <property type="protein sequence ID" value="HGW90951.1"/>
    <property type="molecule type" value="Genomic_DNA"/>
</dbReference>
<evidence type="ECO:0000256" key="9">
    <source>
        <dbReference type="SAM" id="Phobius"/>
    </source>
</evidence>
<evidence type="ECO:0000256" key="1">
    <source>
        <dbReference type="ARBA" id="ARBA00004651"/>
    </source>
</evidence>
<accession>A0A7C4U8Y9</accession>
<feature type="transmembrane region" description="Helical" evidence="9">
    <location>
        <begin position="266"/>
        <end position="287"/>
    </location>
</feature>
<reference evidence="12" key="1">
    <citation type="journal article" date="2020" name="mSystems">
        <title>Genome- and Community-Level Interaction Insights into Carbon Utilization and Element Cycling Functions of Hydrothermarchaeota in Hydrothermal Sediment.</title>
        <authorList>
            <person name="Zhou Z."/>
            <person name="Liu Y."/>
            <person name="Xu W."/>
            <person name="Pan J."/>
            <person name="Luo Z.H."/>
            <person name="Li M."/>
        </authorList>
    </citation>
    <scope>NUCLEOTIDE SEQUENCE [LARGE SCALE GENOMIC DNA]</scope>
    <source>
        <strain evidence="12">SpSt-780</strain>
    </source>
</reference>
<dbReference type="PANTHER" id="PTHR43394:SF1">
    <property type="entry name" value="ATP-BINDING CASSETTE SUB-FAMILY B MEMBER 10, MITOCHONDRIAL"/>
    <property type="match status" value="1"/>
</dbReference>
<dbReference type="CDD" id="cd07346">
    <property type="entry name" value="ABC_6TM_exporters"/>
    <property type="match status" value="1"/>
</dbReference>
<dbReference type="InterPro" id="IPR003593">
    <property type="entry name" value="AAA+_ATPase"/>
</dbReference>
<dbReference type="AlphaFoldDB" id="A0A7C4U8Y9"/>
<dbReference type="GO" id="GO:0015421">
    <property type="term" value="F:ABC-type oligopeptide transporter activity"/>
    <property type="evidence" value="ECO:0007669"/>
    <property type="project" value="TreeGrafter"/>
</dbReference>
<keyword evidence="8 9" id="KW-0472">Membrane</keyword>
<feature type="domain" description="ABC transporter" evidence="10">
    <location>
        <begin position="324"/>
        <end position="556"/>
    </location>
</feature>
<feature type="transmembrane region" description="Helical" evidence="9">
    <location>
        <begin position="128"/>
        <end position="145"/>
    </location>
</feature>
<evidence type="ECO:0000256" key="7">
    <source>
        <dbReference type="ARBA" id="ARBA00022989"/>
    </source>
</evidence>
<organism evidence="12">
    <name type="scientific">candidate division WOR-3 bacterium</name>
    <dbReference type="NCBI Taxonomy" id="2052148"/>
    <lineage>
        <taxon>Bacteria</taxon>
        <taxon>Bacteria division WOR-3</taxon>
    </lineage>
</organism>
<dbReference type="PROSITE" id="PS00211">
    <property type="entry name" value="ABC_TRANSPORTER_1"/>
    <property type="match status" value="1"/>
</dbReference>
<comment type="caution">
    <text evidence="12">The sequence shown here is derived from an EMBL/GenBank/DDBJ whole genome shotgun (WGS) entry which is preliminary data.</text>
</comment>
<feature type="transmembrane region" description="Helical" evidence="9">
    <location>
        <begin position="12"/>
        <end position="37"/>
    </location>
</feature>
<keyword evidence="5" id="KW-0547">Nucleotide-binding</keyword>
<gene>
    <name evidence="12" type="ORF">ENV67_00205</name>
</gene>
<keyword evidence="7 9" id="KW-1133">Transmembrane helix</keyword>
<evidence type="ECO:0000259" key="11">
    <source>
        <dbReference type="PROSITE" id="PS50929"/>
    </source>
</evidence>
<keyword evidence="2" id="KW-0813">Transport</keyword>
<dbReference type="Pfam" id="PF00664">
    <property type="entry name" value="ABC_membrane"/>
    <property type="match status" value="1"/>
</dbReference>
<comment type="subcellular location">
    <subcellularLocation>
        <location evidence="1">Cell membrane</location>
        <topology evidence="1">Multi-pass membrane protein</topology>
    </subcellularLocation>
</comment>
<dbReference type="SUPFAM" id="SSF52540">
    <property type="entry name" value="P-loop containing nucleoside triphosphate hydrolases"/>
    <property type="match status" value="1"/>
</dbReference>
<dbReference type="InterPro" id="IPR011527">
    <property type="entry name" value="ABC1_TM_dom"/>
</dbReference>
<dbReference type="PANTHER" id="PTHR43394">
    <property type="entry name" value="ATP-DEPENDENT PERMEASE MDL1, MITOCHONDRIAL"/>
    <property type="match status" value="1"/>
</dbReference>
<feature type="transmembrane region" description="Helical" evidence="9">
    <location>
        <begin position="242"/>
        <end position="260"/>
    </location>
</feature>
<keyword evidence="3" id="KW-1003">Cell membrane</keyword>
<feature type="transmembrane region" description="Helical" evidence="9">
    <location>
        <begin position="49"/>
        <end position="74"/>
    </location>
</feature>
<evidence type="ECO:0000256" key="3">
    <source>
        <dbReference type="ARBA" id="ARBA00022475"/>
    </source>
</evidence>
<evidence type="ECO:0000256" key="5">
    <source>
        <dbReference type="ARBA" id="ARBA00022741"/>
    </source>
</evidence>